<gene>
    <name evidence="1" type="ORF">MCOR_55436</name>
</gene>
<keyword evidence="2" id="KW-1185">Reference proteome</keyword>
<dbReference type="AlphaFoldDB" id="A0A6J8EWA7"/>
<reference evidence="1 2" key="1">
    <citation type="submission" date="2020-06" db="EMBL/GenBank/DDBJ databases">
        <authorList>
            <person name="Li R."/>
            <person name="Bekaert M."/>
        </authorList>
    </citation>
    <scope>NUCLEOTIDE SEQUENCE [LARGE SCALE GENOMIC DNA]</scope>
    <source>
        <strain evidence="2">wild</strain>
    </source>
</reference>
<protein>
    <submittedName>
        <fullName evidence="1">Uncharacterized protein</fullName>
    </submittedName>
</protein>
<name>A0A6J8EWA7_MYTCO</name>
<dbReference type="EMBL" id="CACVKT020009786">
    <property type="protein sequence ID" value="CAC5423431.1"/>
    <property type="molecule type" value="Genomic_DNA"/>
</dbReference>
<sequence length="175" mass="20510">MLLFEKFIQTGLIRIKDICYEFMPGFFTSNSIDEIIKQKFPDEKTEQIKTAFERIIRCIPEQWKELLKSENPLNVEITPIVKICLDNDREIHLRSAVTKLFYSLLLSKFFETPCAEKHWAEQYPSLNFKSLYLVVNQSCLPPDCHCLNYRIVHRAIFTLEKLVRIGQADTGSCKT</sequence>
<proteinExistence type="predicted"/>
<evidence type="ECO:0000313" key="2">
    <source>
        <dbReference type="Proteomes" id="UP000507470"/>
    </source>
</evidence>
<organism evidence="1 2">
    <name type="scientific">Mytilus coruscus</name>
    <name type="common">Sea mussel</name>
    <dbReference type="NCBI Taxonomy" id="42192"/>
    <lineage>
        <taxon>Eukaryota</taxon>
        <taxon>Metazoa</taxon>
        <taxon>Spiralia</taxon>
        <taxon>Lophotrochozoa</taxon>
        <taxon>Mollusca</taxon>
        <taxon>Bivalvia</taxon>
        <taxon>Autobranchia</taxon>
        <taxon>Pteriomorphia</taxon>
        <taxon>Mytilida</taxon>
        <taxon>Mytiloidea</taxon>
        <taxon>Mytilidae</taxon>
        <taxon>Mytilinae</taxon>
        <taxon>Mytilus</taxon>
    </lineage>
</organism>
<evidence type="ECO:0000313" key="1">
    <source>
        <dbReference type="EMBL" id="CAC5423431.1"/>
    </source>
</evidence>
<dbReference type="Proteomes" id="UP000507470">
    <property type="component" value="Unassembled WGS sequence"/>
</dbReference>
<accession>A0A6J8EWA7</accession>